<keyword evidence="16" id="KW-0418">Kinase</keyword>
<dbReference type="SUPFAM" id="SSF55620">
    <property type="entry name" value="Tetrahydrobiopterin biosynthesis enzymes-like"/>
    <property type="match status" value="2"/>
</dbReference>
<dbReference type="InterPro" id="IPR000550">
    <property type="entry name" value="Hppk"/>
</dbReference>
<evidence type="ECO:0000256" key="3">
    <source>
        <dbReference type="ARBA" id="ARBA00001353"/>
    </source>
</evidence>
<accession>A0A137P2Z7</accession>
<evidence type="ECO:0000313" key="26">
    <source>
        <dbReference type="EMBL" id="KXN69407.1"/>
    </source>
</evidence>
<dbReference type="PROSITE" id="PS00793">
    <property type="entry name" value="DHPS_2"/>
    <property type="match status" value="1"/>
</dbReference>
<dbReference type="GO" id="GO:0046654">
    <property type="term" value="P:tetrahydrofolate biosynthetic process"/>
    <property type="evidence" value="ECO:0007669"/>
    <property type="project" value="UniProtKB-UniPathway"/>
</dbReference>
<evidence type="ECO:0000256" key="15">
    <source>
        <dbReference type="ARBA" id="ARBA00022741"/>
    </source>
</evidence>
<comment type="similarity">
    <text evidence="22">In the central section; belongs to the HPPK family.</text>
</comment>
<evidence type="ECO:0000256" key="6">
    <source>
        <dbReference type="ARBA" id="ARBA00005013"/>
    </source>
</evidence>
<dbReference type="GO" id="GO:0046872">
    <property type="term" value="F:metal ion binding"/>
    <property type="evidence" value="ECO:0007669"/>
    <property type="project" value="UniProtKB-KW"/>
</dbReference>
<evidence type="ECO:0000256" key="21">
    <source>
        <dbReference type="ARBA" id="ARBA00058009"/>
    </source>
</evidence>
<keyword evidence="20" id="KW-0511">Multifunctional enzyme</keyword>
<keyword evidence="15" id="KW-0547">Nucleotide-binding</keyword>
<dbReference type="InterPro" id="IPR011005">
    <property type="entry name" value="Dihydropteroate_synth-like_sf"/>
</dbReference>
<name>A0A137P2Z7_CONC2</name>
<dbReference type="Gene3D" id="3.30.1130.10">
    <property type="match status" value="2"/>
</dbReference>
<dbReference type="InterPro" id="IPR006157">
    <property type="entry name" value="FolB_dom"/>
</dbReference>
<dbReference type="EC" id="2.5.1.15" evidence="10"/>
<reference evidence="26 27" key="1">
    <citation type="journal article" date="2015" name="Genome Biol. Evol.">
        <title>Phylogenomic analyses indicate that early fungi evolved digesting cell walls of algal ancestors of land plants.</title>
        <authorList>
            <person name="Chang Y."/>
            <person name="Wang S."/>
            <person name="Sekimoto S."/>
            <person name="Aerts A.L."/>
            <person name="Choi C."/>
            <person name="Clum A."/>
            <person name="LaButti K.M."/>
            <person name="Lindquist E.A."/>
            <person name="Yee Ngan C."/>
            <person name="Ohm R.A."/>
            <person name="Salamov A.A."/>
            <person name="Grigoriev I.V."/>
            <person name="Spatafora J.W."/>
            <person name="Berbee M.L."/>
        </authorList>
    </citation>
    <scope>NUCLEOTIDE SEQUENCE [LARGE SCALE GENOMIC DNA]</scope>
    <source>
        <strain evidence="26 27">NRRL 28638</strain>
    </source>
</reference>
<dbReference type="OMA" id="ESEPMYF"/>
<evidence type="ECO:0000256" key="11">
    <source>
        <dbReference type="ARBA" id="ARBA00013043"/>
    </source>
</evidence>
<dbReference type="Pfam" id="PF01288">
    <property type="entry name" value="HPPK"/>
    <property type="match status" value="1"/>
</dbReference>
<evidence type="ECO:0000256" key="10">
    <source>
        <dbReference type="ARBA" id="ARBA00012458"/>
    </source>
</evidence>
<evidence type="ECO:0000256" key="14">
    <source>
        <dbReference type="ARBA" id="ARBA00022723"/>
    </source>
</evidence>
<comment type="catalytic activity">
    <reaction evidence="3">
        <text>7,8-dihydroneopterin = 6-hydroxymethyl-7,8-dihydropterin + glycolaldehyde</text>
        <dbReference type="Rhea" id="RHEA:10540"/>
        <dbReference type="ChEBI" id="CHEBI:17001"/>
        <dbReference type="ChEBI" id="CHEBI:17071"/>
        <dbReference type="ChEBI" id="CHEBI:44841"/>
        <dbReference type="EC" id="4.1.2.25"/>
    </reaction>
</comment>
<proteinExistence type="inferred from homology"/>
<dbReference type="GO" id="GO:0004150">
    <property type="term" value="F:dihydroneopterin aldolase activity"/>
    <property type="evidence" value="ECO:0007669"/>
    <property type="project" value="UniProtKB-EC"/>
</dbReference>
<evidence type="ECO:0000256" key="1">
    <source>
        <dbReference type="ARBA" id="ARBA00000012"/>
    </source>
</evidence>
<comment type="similarity">
    <text evidence="8">In the N-terminal section; belongs to the DHNA family.</text>
</comment>
<dbReference type="GO" id="GO:0005740">
    <property type="term" value="C:mitochondrial envelope"/>
    <property type="evidence" value="ECO:0007669"/>
    <property type="project" value="EnsemblFungi"/>
</dbReference>
<comment type="function">
    <text evidence="21">Catalyzes three sequential steps of tetrahydrofolate biosynthesis.</text>
</comment>
<dbReference type="SUPFAM" id="SSF55083">
    <property type="entry name" value="6-hydroxymethyl-7,8-dihydropterin pyrophosphokinase, HPPK"/>
    <property type="match status" value="1"/>
</dbReference>
<dbReference type="SMART" id="SM00905">
    <property type="entry name" value="FolB"/>
    <property type="match status" value="2"/>
</dbReference>
<comment type="pathway">
    <text evidence="6">Cofactor biosynthesis; tetrahydrofolate biosynthesis; 2-amino-4-hydroxy-6-hydroxymethyl-7,8-dihydropteridine diphosphate from 7,8-dihydroneopterin triphosphate: step 3/4.</text>
</comment>
<dbReference type="SUPFAM" id="SSF51717">
    <property type="entry name" value="Dihydropteroate synthetase-like"/>
    <property type="match status" value="1"/>
</dbReference>
<dbReference type="OrthoDB" id="615426at2759"/>
<comment type="catalytic activity">
    <reaction evidence="2">
        <text>6-hydroxymethyl-7,8-dihydropterin + ATP = (7,8-dihydropterin-6-yl)methyl diphosphate + AMP + H(+)</text>
        <dbReference type="Rhea" id="RHEA:11412"/>
        <dbReference type="ChEBI" id="CHEBI:15378"/>
        <dbReference type="ChEBI" id="CHEBI:30616"/>
        <dbReference type="ChEBI" id="CHEBI:44841"/>
        <dbReference type="ChEBI" id="CHEBI:72950"/>
        <dbReference type="ChEBI" id="CHEBI:456215"/>
        <dbReference type="EC" id="2.7.6.3"/>
    </reaction>
</comment>
<dbReference type="NCBIfam" id="TIGR01496">
    <property type="entry name" value="DHPS"/>
    <property type="match status" value="1"/>
</dbReference>
<keyword evidence="13" id="KW-0808">Transferase</keyword>
<comment type="catalytic activity">
    <reaction evidence="1">
        <text>(7,8-dihydropterin-6-yl)methyl diphosphate + 4-aminobenzoate = 7,8-dihydropteroate + diphosphate</text>
        <dbReference type="Rhea" id="RHEA:19949"/>
        <dbReference type="ChEBI" id="CHEBI:17836"/>
        <dbReference type="ChEBI" id="CHEBI:17839"/>
        <dbReference type="ChEBI" id="CHEBI:33019"/>
        <dbReference type="ChEBI" id="CHEBI:72950"/>
        <dbReference type="EC" id="2.5.1.15"/>
    </reaction>
</comment>
<keyword evidence="18" id="KW-0460">Magnesium</keyword>
<evidence type="ECO:0000256" key="24">
    <source>
        <dbReference type="ARBA" id="ARBA00068111"/>
    </source>
</evidence>
<evidence type="ECO:0000256" key="5">
    <source>
        <dbReference type="ARBA" id="ARBA00004763"/>
    </source>
</evidence>
<evidence type="ECO:0000256" key="16">
    <source>
        <dbReference type="ARBA" id="ARBA00022777"/>
    </source>
</evidence>
<protein>
    <recommendedName>
        <fullName evidence="23">Folic acid synthesis protein FOL1</fullName>
        <ecNumber evidence="10">2.5.1.15</ecNumber>
        <ecNumber evidence="12">2.7.6.3</ecNumber>
        <ecNumber evidence="11">4.1.2.25</ecNumber>
    </recommendedName>
    <alternativeName>
        <fullName evidence="24">Folic acid synthesis protein fol1</fullName>
    </alternativeName>
</protein>
<evidence type="ECO:0000256" key="7">
    <source>
        <dbReference type="ARBA" id="ARBA00005051"/>
    </source>
</evidence>
<dbReference type="InterPro" id="IPR000489">
    <property type="entry name" value="Pterin-binding_dom"/>
</dbReference>
<organism evidence="26 27">
    <name type="scientific">Conidiobolus coronatus (strain ATCC 28846 / CBS 209.66 / NRRL 28638)</name>
    <name type="common">Delacroixia coronata</name>
    <dbReference type="NCBI Taxonomy" id="796925"/>
    <lineage>
        <taxon>Eukaryota</taxon>
        <taxon>Fungi</taxon>
        <taxon>Fungi incertae sedis</taxon>
        <taxon>Zoopagomycota</taxon>
        <taxon>Entomophthoromycotina</taxon>
        <taxon>Entomophthoromycetes</taxon>
        <taxon>Entomophthorales</taxon>
        <taxon>Ancylistaceae</taxon>
        <taxon>Conidiobolus</taxon>
    </lineage>
</organism>
<dbReference type="NCBIfam" id="TIGR00526">
    <property type="entry name" value="folB_dom"/>
    <property type="match status" value="2"/>
</dbReference>
<dbReference type="UniPathway" id="UPA00077">
    <property type="reaction ID" value="UER00155"/>
</dbReference>
<dbReference type="NCBIfam" id="TIGR01498">
    <property type="entry name" value="folK"/>
    <property type="match status" value="1"/>
</dbReference>
<dbReference type="InterPro" id="IPR045031">
    <property type="entry name" value="DHP_synth-like"/>
</dbReference>
<dbReference type="PANTHER" id="PTHR20941:SF1">
    <property type="entry name" value="FOLIC ACID SYNTHESIS PROTEIN FOL1"/>
    <property type="match status" value="1"/>
</dbReference>
<comment type="similarity">
    <text evidence="9">In the C-terminal section; belongs to the DHPS family.</text>
</comment>
<evidence type="ECO:0000256" key="20">
    <source>
        <dbReference type="ARBA" id="ARBA00023268"/>
    </source>
</evidence>
<keyword evidence="17" id="KW-0067">ATP-binding</keyword>
<dbReference type="Pfam" id="PF02152">
    <property type="entry name" value="FolB"/>
    <property type="match status" value="2"/>
</dbReference>
<gene>
    <name evidence="26" type="ORF">CONCODRAFT_79333</name>
</gene>
<evidence type="ECO:0000256" key="13">
    <source>
        <dbReference type="ARBA" id="ARBA00022679"/>
    </source>
</evidence>
<evidence type="ECO:0000256" key="18">
    <source>
        <dbReference type="ARBA" id="ARBA00022842"/>
    </source>
</evidence>
<dbReference type="EC" id="4.1.2.25" evidence="11"/>
<evidence type="ECO:0000256" key="4">
    <source>
        <dbReference type="ARBA" id="ARBA00001946"/>
    </source>
</evidence>
<dbReference type="InterPro" id="IPR035907">
    <property type="entry name" value="Hppk_sf"/>
</dbReference>
<dbReference type="GO" id="GO:0005524">
    <property type="term" value="F:ATP binding"/>
    <property type="evidence" value="ECO:0007669"/>
    <property type="project" value="UniProtKB-KW"/>
</dbReference>
<keyword evidence="19" id="KW-0289">Folate biosynthesis</keyword>
<feature type="domain" description="Pterin-binding" evidence="25">
    <location>
        <begin position="449"/>
        <end position="705"/>
    </location>
</feature>
<evidence type="ECO:0000256" key="23">
    <source>
        <dbReference type="ARBA" id="ARBA00067568"/>
    </source>
</evidence>
<dbReference type="GO" id="GO:0003848">
    <property type="term" value="F:2-amino-4-hydroxy-6-hydroxymethyldihydropteridine diphosphokinase activity"/>
    <property type="evidence" value="ECO:0007669"/>
    <property type="project" value="UniProtKB-EC"/>
</dbReference>
<dbReference type="InterPro" id="IPR043133">
    <property type="entry name" value="GTP-CH-I_C/QueF"/>
</dbReference>
<dbReference type="PANTHER" id="PTHR20941">
    <property type="entry name" value="FOLATE SYNTHESIS PROTEINS"/>
    <property type="match status" value="1"/>
</dbReference>
<dbReference type="GO" id="GO:0016301">
    <property type="term" value="F:kinase activity"/>
    <property type="evidence" value="ECO:0007669"/>
    <property type="project" value="UniProtKB-KW"/>
</dbReference>
<evidence type="ECO:0000256" key="9">
    <source>
        <dbReference type="ARBA" id="ARBA00009951"/>
    </source>
</evidence>
<dbReference type="Pfam" id="PF00809">
    <property type="entry name" value="Pterin_bind"/>
    <property type="match status" value="1"/>
</dbReference>
<dbReference type="FunFam" id="3.20.20.20:FF:000006">
    <property type="entry name" value="Dihydropteroate synthase"/>
    <property type="match status" value="1"/>
</dbReference>
<dbReference type="Proteomes" id="UP000070444">
    <property type="component" value="Unassembled WGS sequence"/>
</dbReference>
<comment type="pathway">
    <text evidence="7">Cofactor biosynthesis; tetrahydrofolate biosynthesis; 2-amino-4-hydroxy-6-hydroxymethyl-7,8-dihydropteridine diphosphate from 7,8-dihydroneopterin triphosphate: step 4/4.</text>
</comment>
<dbReference type="EMBL" id="KQ964536">
    <property type="protein sequence ID" value="KXN69407.1"/>
    <property type="molecule type" value="Genomic_DNA"/>
</dbReference>
<dbReference type="CDD" id="cd00483">
    <property type="entry name" value="HPPK"/>
    <property type="match status" value="1"/>
</dbReference>
<evidence type="ECO:0000313" key="27">
    <source>
        <dbReference type="Proteomes" id="UP000070444"/>
    </source>
</evidence>
<keyword evidence="14" id="KW-0479">Metal-binding</keyword>
<evidence type="ECO:0000256" key="8">
    <source>
        <dbReference type="ARBA" id="ARBA00009640"/>
    </source>
</evidence>
<dbReference type="AlphaFoldDB" id="A0A137P2Z7"/>
<dbReference type="STRING" id="796925.A0A137P2Z7"/>
<keyword evidence="27" id="KW-1185">Reference proteome</keyword>
<dbReference type="EC" id="2.7.6.3" evidence="12"/>
<comment type="cofactor">
    <cofactor evidence="4">
        <name>Mg(2+)</name>
        <dbReference type="ChEBI" id="CHEBI:18420"/>
    </cofactor>
</comment>
<sequence length="718" mass="80071">MSTEHDKLIVKGIKVSSDIGLDHWDRTKLQPLILDVQYRSDICPAGESDLLTDSLSYSTLCKEVMKICEKGSYSTFLILGLNICKLLLTKYNGSVVKVKIEKPKGLLHAEACGIEISRSIEDFDNSTPIEQLDYLPADVLFIRRLRLNCIIGVHSWEREQKQAVLIDMNLYPGISTGKASKMHPYPYIVRSVTSLVENSKFKTVEALVTAVAKVAIIKCLVPKITVSVGKPSALRFADLAAAEITRDFNSFKDIKSYDNNFIYPLESNEHLAIIALGSNLEDKYKNILGAIQKLQARGCRLVNSSFLYQSKPMYVEDQPEFLNTTAMIATTYSPQELLVVLKEVEKEQGRTKTFENGPRVVDLDILFYDDLILETESLTIPHPRIAEREFVLRPLCDMASNWVHPVLNWSISQIFSNFILYKEENGGFVSELIKVLPLRDQLWNWDKETMIMGILNVTPDSFSDGGKYNNLDAAVKHAKQLIEDGAHILDIGGVSTRPGAAEVSEEEELNRVIPVIEALRKESVNIPISVDTFRSNVAAKAIEAGADLINDVSGGNRDPEMLKVMVKYNVPVCLMHMRGDSSTMQSLTNYNNDVVNQVKKEISILIENAISLSMLRWNIILDPGVGFAKTSEQSFELMRNLPLLVQDNFPYLVGPSRKSFLGKITNQPVPKLRSGSTGAACTALILAGAKVLRIHDVDELRDAIKVADALAQRPANRI</sequence>
<evidence type="ECO:0000256" key="12">
    <source>
        <dbReference type="ARBA" id="ARBA00013253"/>
    </source>
</evidence>
<dbReference type="GO" id="GO:0004156">
    <property type="term" value="F:dihydropteroate synthase activity"/>
    <property type="evidence" value="ECO:0007669"/>
    <property type="project" value="UniProtKB-EC"/>
</dbReference>
<dbReference type="PROSITE" id="PS00792">
    <property type="entry name" value="DHPS_1"/>
    <property type="match status" value="1"/>
</dbReference>
<evidence type="ECO:0000256" key="17">
    <source>
        <dbReference type="ARBA" id="ARBA00022840"/>
    </source>
</evidence>
<comment type="pathway">
    <text evidence="5">Cofactor biosynthesis; tetrahydrofolate biosynthesis; 7,8-dihydrofolate from 2-amino-4-hydroxy-6-hydroxymethyl-7,8-dihydropteridine diphosphate and 4-aminobenzoate: step 1/2.</text>
</comment>
<dbReference type="CDD" id="cd00739">
    <property type="entry name" value="DHPS"/>
    <property type="match status" value="1"/>
</dbReference>
<evidence type="ECO:0000256" key="2">
    <source>
        <dbReference type="ARBA" id="ARBA00000198"/>
    </source>
</evidence>
<evidence type="ECO:0000259" key="25">
    <source>
        <dbReference type="PROSITE" id="PS50972"/>
    </source>
</evidence>
<dbReference type="Gene3D" id="3.30.70.560">
    <property type="entry name" value="7,8-Dihydro-6-hydroxymethylpterin-pyrophosphokinase HPPK"/>
    <property type="match status" value="1"/>
</dbReference>
<evidence type="ECO:0000256" key="22">
    <source>
        <dbReference type="ARBA" id="ARBA00061548"/>
    </source>
</evidence>
<dbReference type="GO" id="GO:0046656">
    <property type="term" value="P:folic acid biosynthetic process"/>
    <property type="evidence" value="ECO:0007669"/>
    <property type="project" value="UniProtKB-KW"/>
</dbReference>
<dbReference type="InterPro" id="IPR006390">
    <property type="entry name" value="DHP_synth_dom"/>
</dbReference>
<evidence type="ECO:0000256" key="19">
    <source>
        <dbReference type="ARBA" id="ARBA00022909"/>
    </source>
</evidence>
<dbReference type="Gene3D" id="3.20.20.20">
    <property type="entry name" value="Dihydropteroate synthase-like"/>
    <property type="match status" value="1"/>
</dbReference>
<dbReference type="PROSITE" id="PS50972">
    <property type="entry name" value="PTERIN_BINDING"/>
    <property type="match status" value="1"/>
</dbReference>